<evidence type="ECO:0000313" key="2">
    <source>
        <dbReference type="Proteomes" id="UP001165960"/>
    </source>
</evidence>
<proteinExistence type="predicted"/>
<name>A0ACC2SJ33_9FUNG</name>
<keyword evidence="2" id="KW-1185">Reference proteome</keyword>
<accession>A0ACC2SJ33</accession>
<organism evidence="1 2">
    <name type="scientific">Entomophthora muscae</name>
    <dbReference type="NCBI Taxonomy" id="34485"/>
    <lineage>
        <taxon>Eukaryota</taxon>
        <taxon>Fungi</taxon>
        <taxon>Fungi incertae sedis</taxon>
        <taxon>Zoopagomycota</taxon>
        <taxon>Entomophthoromycotina</taxon>
        <taxon>Entomophthoromycetes</taxon>
        <taxon>Entomophthorales</taxon>
        <taxon>Entomophthoraceae</taxon>
        <taxon>Entomophthora</taxon>
    </lineage>
</organism>
<dbReference type="EMBL" id="QTSX02005013">
    <property type="protein sequence ID" value="KAJ9062325.1"/>
    <property type="molecule type" value="Genomic_DNA"/>
</dbReference>
<protein>
    <submittedName>
        <fullName evidence="1">Uncharacterized protein</fullName>
    </submittedName>
</protein>
<gene>
    <name evidence="1" type="ORF">DSO57_1012116</name>
</gene>
<evidence type="ECO:0000313" key="1">
    <source>
        <dbReference type="EMBL" id="KAJ9062325.1"/>
    </source>
</evidence>
<dbReference type="Proteomes" id="UP001165960">
    <property type="component" value="Unassembled WGS sequence"/>
</dbReference>
<reference evidence="1" key="1">
    <citation type="submission" date="2022-04" db="EMBL/GenBank/DDBJ databases">
        <title>Genome of the entomopathogenic fungus Entomophthora muscae.</title>
        <authorList>
            <person name="Elya C."/>
            <person name="Lovett B.R."/>
            <person name="Lee E."/>
            <person name="Macias A.M."/>
            <person name="Hajek A.E."/>
            <person name="De Bivort B.L."/>
            <person name="Kasson M.T."/>
            <person name="De Fine Licht H.H."/>
            <person name="Stajich J.E."/>
        </authorList>
    </citation>
    <scope>NUCLEOTIDE SEQUENCE</scope>
    <source>
        <strain evidence="1">Berkeley</strain>
    </source>
</reference>
<sequence length="104" mass="11901">MSTQDQLQKQTYPSTIPSPNISIPPNSAHASQLRNPNTHGIRISLPNRTRIRYRFEQTSTRTIPLECHHQPTQNYSSSPLVSMPDRMNPIDHASAPIIIWPHWP</sequence>
<comment type="caution">
    <text evidence="1">The sequence shown here is derived from an EMBL/GenBank/DDBJ whole genome shotgun (WGS) entry which is preliminary data.</text>
</comment>